<dbReference type="Proteomes" id="UP001295444">
    <property type="component" value="Chromosome 03"/>
</dbReference>
<sequence length="182" mass="19955">PAAQENRQPSELPVQKAQIWRQGTRGSLPLKRRRGLNPKPAIYGRDTTPAAGSRRRRIKRQTPKPQRHRAACIHSTPILHPVHLQGPTPRPAQDLPRIGSRGGTVPKSGTTAGHPILPRYMTDLHSMRHKPANGTLGLQELSLRISTHQQIRTTLHQSPDGPLAALHKLSSHGSSQPSRGIG</sequence>
<feature type="compositionally biased region" description="Polar residues" evidence="1">
    <location>
        <begin position="171"/>
        <end position="182"/>
    </location>
</feature>
<accession>A0AAD1RPB8</accession>
<dbReference type="EMBL" id="OW240914">
    <property type="protein sequence ID" value="CAH2275913.1"/>
    <property type="molecule type" value="Genomic_DNA"/>
</dbReference>
<proteinExistence type="predicted"/>
<organism evidence="2 3">
    <name type="scientific">Pelobates cultripes</name>
    <name type="common">Western spadefoot toad</name>
    <dbReference type="NCBI Taxonomy" id="61616"/>
    <lineage>
        <taxon>Eukaryota</taxon>
        <taxon>Metazoa</taxon>
        <taxon>Chordata</taxon>
        <taxon>Craniata</taxon>
        <taxon>Vertebrata</taxon>
        <taxon>Euteleostomi</taxon>
        <taxon>Amphibia</taxon>
        <taxon>Batrachia</taxon>
        <taxon>Anura</taxon>
        <taxon>Pelobatoidea</taxon>
        <taxon>Pelobatidae</taxon>
        <taxon>Pelobates</taxon>
    </lineage>
</organism>
<feature type="region of interest" description="Disordered" evidence="1">
    <location>
        <begin position="1"/>
        <end position="115"/>
    </location>
</feature>
<dbReference type="AlphaFoldDB" id="A0AAD1RPB8"/>
<feature type="non-terminal residue" evidence="2">
    <location>
        <position position="1"/>
    </location>
</feature>
<feature type="compositionally biased region" description="Basic residues" evidence="1">
    <location>
        <begin position="53"/>
        <end position="71"/>
    </location>
</feature>
<name>A0AAD1RPB8_PELCU</name>
<gene>
    <name evidence="2" type="ORF">PECUL_23A042693</name>
</gene>
<feature type="region of interest" description="Disordered" evidence="1">
    <location>
        <begin position="155"/>
        <end position="182"/>
    </location>
</feature>
<evidence type="ECO:0000313" key="2">
    <source>
        <dbReference type="EMBL" id="CAH2275913.1"/>
    </source>
</evidence>
<evidence type="ECO:0000313" key="3">
    <source>
        <dbReference type="Proteomes" id="UP001295444"/>
    </source>
</evidence>
<evidence type="ECO:0000256" key="1">
    <source>
        <dbReference type="SAM" id="MobiDB-lite"/>
    </source>
</evidence>
<protein>
    <submittedName>
        <fullName evidence="2">Uncharacterized protein</fullName>
    </submittedName>
</protein>
<keyword evidence="3" id="KW-1185">Reference proteome</keyword>
<reference evidence="2" key="1">
    <citation type="submission" date="2022-03" db="EMBL/GenBank/DDBJ databases">
        <authorList>
            <person name="Alioto T."/>
            <person name="Alioto T."/>
            <person name="Gomez Garrido J."/>
        </authorList>
    </citation>
    <scope>NUCLEOTIDE SEQUENCE</scope>
</reference>